<feature type="chain" id="PRO_5005192278" description="PET hydrolase/cutinase-like domain-containing protein" evidence="2">
    <location>
        <begin position="25"/>
        <end position="411"/>
    </location>
</feature>
<feature type="region of interest" description="Disordered" evidence="1">
    <location>
        <begin position="41"/>
        <end position="66"/>
    </location>
</feature>
<dbReference type="ESTHER" id="9alve-a0a0g4i3v2">
    <property type="family name" value="Chlorophyllase"/>
</dbReference>
<reference evidence="4" key="1">
    <citation type="submission" date="2014-11" db="EMBL/GenBank/DDBJ databases">
        <authorList>
            <person name="Otto D Thomas"/>
            <person name="Naeem Raeece"/>
        </authorList>
    </citation>
    <scope>NUCLEOTIDE SEQUENCE</scope>
</reference>
<dbReference type="Pfam" id="PF12740">
    <property type="entry name" value="PETase"/>
    <property type="match status" value="1"/>
</dbReference>
<evidence type="ECO:0000256" key="1">
    <source>
        <dbReference type="SAM" id="MobiDB-lite"/>
    </source>
</evidence>
<evidence type="ECO:0000259" key="3">
    <source>
        <dbReference type="Pfam" id="PF12740"/>
    </source>
</evidence>
<feature type="signal peptide" evidence="2">
    <location>
        <begin position="1"/>
        <end position="24"/>
    </location>
</feature>
<dbReference type="Gene3D" id="3.40.50.1820">
    <property type="entry name" value="alpha/beta hydrolase"/>
    <property type="match status" value="1"/>
</dbReference>
<evidence type="ECO:0000256" key="2">
    <source>
        <dbReference type="SAM" id="SignalP"/>
    </source>
</evidence>
<accession>A0A0G4I3V2</accession>
<dbReference type="SUPFAM" id="SSF53474">
    <property type="entry name" value="alpha/beta-Hydrolases"/>
    <property type="match status" value="1"/>
</dbReference>
<dbReference type="InterPro" id="IPR041127">
    <property type="entry name" value="PET_hydrolase/cutinase-like"/>
</dbReference>
<feature type="domain" description="PET hydrolase/cutinase-like" evidence="3">
    <location>
        <begin position="103"/>
        <end position="275"/>
    </location>
</feature>
<dbReference type="VEuPathDB" id="CryptoDB:Cvel_10770"/>
<sequence length="411" mass="45522">MRMDIVLWSLLPLALLLCPPLADCRVYTPDGFSNEFVRFQQKGKGGRQDGKLSDGKGKKRVHGDPSLIGDSGTLSSLRGLTEGVVCEDKRVMTDVFWDASRREASEVVIIVPGFLQSKNRHTDQALQLASRGFVAVVPSPKRFADHAKNAKDISRLIDWLGRENGDRKSPLFSRLDMQSIGLLGHSAGGLAAVLCAAHDFRVSVLSLMDPVDFKDMGKRAARSGGLDKCAVGITCSDPSPANKWGDPFRFFDAMASVPLRRLVHVQGASHSDPQCPTNWASRWFCGQPGKAYQRRYFQFSLSWMDLFLKGKVASALPWAVDRSQIRQTAGESFGMVSLVDRLGGLVRVCRENSPADLHGHVSVQRAAGVVDFHVGDLRSFSAAMKKFLFVRNERRRTKLKGRFLLHRDALR</sequence>
<evidence type="ECO:0000313" key="4">
    <source>
        <dbReference type="EMBL" id="CEM51661.1"/>
    </source>
</evidence>
<gene>
    <name evidence="4" type="ORF">Cvel_10770</name>
</gene>
<keyword evidence="2" id="KW-0732">Signal</keyword>
<dbReference type="PANTHER" id="PTHR33428">
    <property type="entry name" value="CHLOROPHYLLASE-2, CHLOROPLASTIC"/>
    <property type="match status" value="1"/>
</dbReference>
<dbReference type="PANTHER" id="PTHR33428:SF14">
    <property type="entry name" value="CARBOXYLESTERASE TYPE B DOMAIN-CONTAINING PROTEIN"/>
    <property type="match status" value="1"/>
</dbReference>
<dbReference type="PhylomeDB" id="A0A0G4I3V2"/>
<protein>
    <recommendedName>
        <fullName evidence="3">PET hydrolase/cutinase-like domain-containing protein</fullName>
    </recommendedName>
</protein>
<dbReference type="AlphaFoldDB" id="A0A0G4I3V2"/>
<name>A0A0G4I3V2_9ALVE</name>
<dbReference type="EMBL" id="CDMZ01005019">
    <property type="protein sequence ID" value="CEM51661.1"/>
    <property type="molecule type" value="Genomic_DNA"/>
</dbReference>
<dbReference type="InterPro" id="IPR029058">
    <property type="entry name" value="AB_hydrolase_fold"/>
</dbReference>
<proteinExistence type="predicted"/>
<organism evidence="4">
    <name type="scientific">Chromera velia CCMP2878</name>
    <dbReference type="NCBI Taxonomy" id="1169474"/>
    <lineage>
        <taxon>Eukaryota</taxon>
        <taxon>Sar</taxon>
        <taxon>Alveolata</taxon>
        <taxon>Colpodellida</taxon>
        <taxon>Chromeraceae</taxon>
        <taxon>Chromera</taxon>
    </lineage>
</organism>
<feature type="compositionally biased region" description="Basic and acidic residues" evidence="1">
    <location>
        <begin position="46"/>
        <end position="56"/>
    </location>
</feature>